<evidence type="ECO:0000313" key="3">
    <source>
        <dbReference type="EMBL" id="ESO99754.1"/>
    </source>
</evidence>
<dbReference type="RefSeq" id="XP_009049545.1">
    <property type="nucleotide sequence ID" value="XM_009051297.1"/>
</dbReference>
<feature type="non-terminal residue" evidence="3">
    <location>
        <position position="124"/>
    </location>
</feature>
<protein>
    <recommendedName>
        <fullName evidence="2">Fibronectin type-III domain-containing protein</fullName>
    </recommendedName>
</protein>
<dbReference type="SMART" id="SM00060">
    <property type="entry name" value="FN3"/>
    <property type="match status" value="1"/>
</dbReference>
<dbReference type="InterPro" id="IPR036116">
    <property type="entry name" value="FN3_sf"/>
</dbReference>
<dbReference type="InterPro" id="IPR050964">
    <property type="entry name" value="Striated_Muscle_Regulatory"/>
</dbReference>
<dbReference type="Gene3D" id="2.60.40.10">
    <property type="entry name" value="Immunoglobulins"/>
    <property type="match status" value="1"/>
</dbReference>
<evidence type="ECO:0000259" key="2">
    <source>
        <dbReference type="PROSITE" id="PS50853"/>
    </source>
</evidence>
<organism evidence="3 4">
    <name type="scientific">Lottia gigantea</name>
    <name type="common">Giant owl limpet</name>
    <dbReference type="NCBI Taxonomy" id="225164"/>
    <lineage>
        <taxon>Eukaryota</taxon>
        <taxon>Metazoa</taxon>
        <taxon>Spiralia</taxon>
        <taxon>Lophotrochozoa</taxon>
        <taxon>Mollusca</taxon>
        <taxon>Gastropoda</taxon>
        <taxon>Patellogastropoda</taxon>
        <taxon>Lottioidea</taxon>
        <taxon>Lottiidae</taxon>
        <taxon>Lottia</taxon>
    </lineage>
</organism>
<dbReference type="InterPro" id="IPR003961">
    <property type="entry name" value="FN3_dom"/>
</dbReference>
<accession>V4CCW1</accession>
<name>V4CCW1_LOTGI</name>
<dbReference type="OMA" id="MYEEDSA"/>
<evidence type="ECO:0000313" key="4">
    <source>
        <dbReference type="Proteomes" id="UP000030746"/>
    </source>
</evidence>
<dbReference type="PANTHER" id="PTHR13817:SF172">
    <property type="entry name" value="IG-LIKE DOMAIN-CONTAINING PROTEIN"/>
    <property type="match status" value="1"/>
</dbReference>
<reference evidence="3 4" key="1">
    <citation type="journal article" date="2013" name="Nature">
        <title>Insights into bilaterian evolution from three spiralian genomes.</title>
        <authorList>
            <person name="Simakov O."/>
            <person name="Marletaz F."/>
            <person name="Cho S.J."/>
            <person name="Edsinger-Gonzales E."/>
            <person name="Havlak P."/>
            <person name="Hellsten U."/>
            <person name="Kuo D.H."/>
            <person name="Larsson T."/>
            <person name="Lv J."/>
            <person name="Arendt D."/>
            <person name="Savage R."/>
            <person name="Osoegawa K."/>
            <person name="de Jong P."/>
            <person name="Grimwood J."/>
            <person name="Chapman J.A."/>
            <person name="Shapiro H."/>
            <person name="Aerts A."/>
            <person name="Otillar R.P."/>
            <person name="Terry A.Y."/>
            <person name="Boore J.L."/>
            <person name="Grigoriev I.V."/>
            <person name="Lindberg D.R."/>
            <person name="Seaver E.C."/>
            <person name="Weisblat D.A."/>
            <person name="Putnam N.H."/>
            <person name="Rokhsar D.S."/>
        </authorList>
    </citation>
    <scope>NUCLEOTIDE SEQUENCE [LARGE SCALE GENOMIC DNA]</scope>
</reference>
<dbReference type="AlphaFoldDB" id="V4CCW1"/>
<dbReference type="SUPFAM" id="SSF49265">
    <property type="entry name" value="Fibronectin type III"/>
    <property type="match status" value="1"/>
</dbReference>
<dbReference type="OrthoDB" id="428111at2759"/>
<dbReference type="CTD" id="20234454"/>
<dbReference type="CDD" id="cd00063">
    <property type="entry name" value="FN3"/>
    <property type="match status" value="1"/>
</dbReference>
<dbReference type="Pfam" id="PF00041">
    <property type="entry name" value="fn3"/>
    <property type="match status" value="1"/>
</dbReference>
<dbReference type="GeneID" id="20234454"/>
<dbReference type="HOGENOM" id="CLU_2009644_0_0_1"/>
<keyword evidence="4" id="KW-1185">Reference proteome</keyword>
<feature type="domain" description="Fibronectin type-III" evidence="2">
    <location>
        <begin position="32"/>
        <end position="124"/>
    </location>
</feature>
<dbReference type="InterPro" id="IPR013783">
    <property type="entry name" value="Ig-like_fold"/>
</dbReference>
<evidence type="ECO:0000256" key="1">
    <source>
        <dbReference type="ARBA" id="ARBA00022737"/>
    </source>
</evidence>
<dbReference type="EMBL" id="KB200919">
    <property type="protein sequence ID" value="ESO99754.1"/>
    <property type="molecule type" value="Genomic_DNA"/>
</dbReference>
<keyword evidence="1" id="KW-0677">Repeat</keyword>
<dbReference type="PROSITE" id="PS50853">
    <property type="entry name" value="FN3"/>
    <property type="match status" value="1"/>
</dbReference>
<gene>
    <name evidence="3" type="ORF">LOTGIDRAFT_141563</name>
</gene>
<dbReference type="PANTHER" id="PTHR13817">
    <property type="entry name" value="TITIN"/>
    <property type="match status" value="1"/>
</dbReference>
<proteinExistence type="predicted"/>
<sequence>MSNLQYFAKLKEILLTLSIKRFPFFSGKPLPPPSKPQASDITHNSLVLTWNAAKHDGSILAYTVEMCHMSDNRWLVLTYSCQGCLYQVRNLQPDQIYKFRIRVENIYGLSKPSAESDPVQTHIS</sequence>
<dbReference type="KEGG" id="lgi:LOTGIDRAFT_141563"/>
<dbReference type="Proteomes" id="UP000030746">
    <property type="component" value="Unassembled WGS sequence"/>
</dbReference>